<feature type="non-terminal residue" evidence="1">
    <location>
        <position position="207"/>
    </location>
</feature>
<reference evidence="1" key="2">
    <citation type="journal article" date="2014" name="ISME J.">
        <title>Microbial stratification in low pH oxic and suboxic macroscopic growths along an acid mine drainage.</title>
        <authorList>
            <person name="Mendez-Garcia C."/>
            <person name="Mesa V."/>
            <person name="Sprenger R.R."/>
            <person name="Richter M."/>
            <person name="Diez M.S."/>
            <person name="Solano J."/>
            <person name="Bargiela R."/>
            <person name="Golyshina O.V."/>
            <person name="Manteca A."/>
            <person name="Ramos J.L."/>
            <person name="Gallego J.R."/>
            <person name="Llorente I."/>
            <person name="Martins Dos Santos V.A."/>
            <person name="Jensen O.N."/>
            <person name="Pelaez A.I."/>
            <person name="Sanchez J."/>
            <person name="Ferrer M."/>
        </authorList>
    </citation>
    <scope>NUCLEOTIDE SEQUENCE</scope>
</reference>
<organism evidence="1">
    <name type="scientific">mine drainage metagenome</name>
    <dbReference type="NCBI Taxonomy" id="410659"/>
    <lineage>
        <taxon>unclassified sequences</taxon>
        <taxon>metagenomes</taxon>
        <taxon>ecological metagenomes</taxon>
    </lineage>
</organism>
<feature type="non-terminal residue" evidence="1">
    <location>
        <position position="1"/>
    </location>
</feature>
<proteinExistence type="predicted"/>
<dbReference type="AlphaFoldDB" id="T1BVR9"/>
<reference evidence="1" key="1">
    <citation type="submission" date="2013-08" db="EMBL/GenBank/DDBJ databases">
        <authorList>
            <person name="Mendez C."/>
            <person name="Richter M."/>
            <person name="Ferrer M."/>
            <person name="Sanchez J."/>
        </authorList>
    </citation>
    <scope>NUCLEOTIDE SEQUENCE</scope>
</reference>
<dbReference type="EMBL" id="AUZX01003413">
    <property type="protein sequence ID" value="EQD73972.1"/>
    <property type="molecule type" value="Genomic_DNA"/>
</dbReference>
<comment type="caution">
    <text evidence="1">The sequence shown here is derived from an EMBL/GenBank/DDBJ whole genome shotgun (WGS) entry which is preliminary data.</text>
</comment>
<dbReference type="Gene3D" id="3.40.1090.10">
    <property type="entry name" value="Cytosolic phospholipase A2 catalytic domain"/>
    <property type="match status" value="1"/>
</dbReference>
<accession>T1BVR9</accession>
<evidence type="ECO:0000313" key="1">
    <source>
        <dbReference type="EMBL" id="EQD73972.1"/>
    </source>
</evidence>
<dbReference type="SUPFAM" id="SSF52151">
    <property type="entry name" value="FabD/lysophospholipase-like"/>
    <property type="match status" value="1"/>
</dbReference>
<gene>
    <name evidence="1" type="ORF">B1A_04684</name>
</gene>
<protein>
    <submittedName>
        <fullName evidence="1">Patatin</fullName>
    </submittedName>
</protein>
<dbReference type="InterPro" id="IPR016035">
    <property type="entry name" value="Acyl_Trfase/lysoPLipase"/>
</dbReference>
<sequence length="207" mass="22567">PFAFLGSQWDKELSSAFQSPEAPRLLQRRMLGWLAPVFGWSLFRGAPLRQMVDRYATPKLLRAVAAQTALGRLLLVATTDLDTGEVVVWNMGAIAARGGRRALWLFRKVLVASASIPGDFPPVLMPVEAGGRPFEEMHVDGSASSSFLFAPGVVTILPGRIKLLDGANVYLIINGHLRERRETTDNSAAAILIRSADTVLVSDSRTR</sequence>
<name>T1BVR9_9ZZZZ</name>